<evidence type="ECO:0000256" key="7">
    <source>
        <dbReference type="SAM" id="MobiDB-lite"/>
    </source>
</evidence>
<dbReference type="GO" id="GO:0006508">
    <property type="term" value="P:proteolysis"/>
    <property type="evidence" value="ECO:0007669"/>
    <property type="project" value="UniProtKB-KW"/>
</dbReference>
<feature type="compositionally biased region" description="Low complexity" evidence="7">
    <location>
        <begin position="172"/>
        <end position="184"/>
    </location>
</feature>
<name>A0A9D2FEF4_9FIRM</name>
<evidence type="ECO:0000256" key="2">
    <source>
        <dbReference type="ARBA" id="ARBA00022670"/>
    </source>
</evidence>
<proteinExistence type="inferred from homology"/>
<protein>
    <recommendedName>
        <fullName evidence="6">Ribosomal processing cysteine protease Prp</fullName>
    </recommendedName>
</protein>
<dbReference type="InterPro" id="IPR007422">
    <property type="entry name" value="Peptidase_Prp"/>
</dbReference>
<dbReference type="AlphaFoldDB" id="A0A9D2FEF4"/>
<evidence type="ECO:0000313" key="8">
    <source>
        <dbReference type="EMBL" id="HIZ57530.1"/>
    </source>
</evidence>
<dbReference type="CDD" id="cd16332">
    <property type="entry name" value="Prp-like"/>
    <property type="match status" value="1"/>
</dbReference>
<evidence type="ECO:0000313" key="9">
    <source>
        <dbReference type="Proteomes" id="UP000824065"/>
    </source>
</evidence>
<evidence type="ECO:0000256" key="3">
    <source>
        <dbReference type="ARBA" id="ARBA00022801"/>
    </source>
</evidence>
<sequence>MIQAYYNELDGPEGVTRRLSVKGHANYAPAGQDIVCAGASILMQALVWMLAGEEGADCAAADGPGGPRITVTAGPGKGREADQRLAGSFELAKTGLALLAERYPDNLRFADTSRRGEEGMVDLQLFARPRQERRKGGPALSREQERQAVASGTMKRRKDPDKLPDEEKDKAPAAPGPRAAKPQPAVEPMMGIGEVGRFIRALHRRWALEEAEMRKGDPGFSFREALKKPAMRRMMRMPGMRMQEAYRAAFYDQLMEGTARTVEQGVMDRVRERGARGAENGIHSRGAAATAPDVSRMSRAQREAIEREVLHGAKIRL</sequence>
<dbReference type="EMBL" id="DXBJ01000021">
    <property type="protein sequence ID" value="HIZ57530.1"/>
    <property type="molecule type" value="Genomic_DNA"/>
</dbReference>
<comment type="similarity">
    <text evidence="5">Belongs to the Prp family.</text>
</comment>
<keyword evidence="4" id="KW-0788">Thiol protease</keyword>
<dbReference type="GO" id="GO:0042254">
    <property type="term" value="P:ribosome biogenesis"/>
    <property type="evidence" value="ECO:0007669"/>
    <property type="project" value="UniProtKB-KW"/>
</dbReference>
<evidence type="ECO:0000256" key="5">
    <source>
        <dbReference type="ARBA" id="ARBA00044503"/>
    </source>
</evidence>
<gene>
    <name evidence="8" type="ORF">H9725_02940</name>
</gene>
<dbReference type="Proteomes" id="UP000824065">
    <property type="component" value="Unassembled WGS sequence"/>
</dbReference>
<reference evidence="8" key="2">
    <citation type="submission" date="2021-04" db="EMBL/GenBank/DDBJ databases">
        <authorList>
            <person name="Gilroy R."/>
        </authorList>
    </citation>
    <scope>NUCLEOTIDE SEQUENCE</scope>
    <source>
        <strain evidence="8">ChiBcec16-3735</strain>
    </source>
</reference>
<evidence type="ECO:0000256" key="1">
    <source>
        <dbReference type="ARBA" id="ARBA00022517"/>
    </source>
</evidence>
<feature type="region of interest" description="Disordered" evidence="7">
    <location>
        <begin position="276"/>
        <end position="299"/>
    </location>
</feature>
<comment type="caution">
    <text evidence="8">The sequence shown here is derived from an EMBL/GenBank/DDBJ whole genome shotgun (WGS) entry which is preliminary data.</text>
</comment>
<evidence type="ECO:0000256" key="4">
    <source>
        <dbReference type="ARBA" id="ARBA00022807"/>
    </source>
</evidence>
<dbReference type="InterPro" id="IPR036764">
    <property type="entry name" value="Peptidase_Prp_sf"/>
</dbReference>
<keyword evidence="3" id="KW-0378">Hydrolase</keyword>
<evidence type="ECO:0000256" key="6">
    <source>
        <dbReference type="ARBA" id="ARBA00044538"/>
    </source>
</evidence>
<dbReference type="Gene3D" id="3.30.70.1490">
    <property type="entry name" value="Cysteine protease Prp"/>
    <property type="match status" value="1"/>
</dbReference>
<reference evidence="8" key="1">
    <citation type="journal article" date="2021" name="PeerJ">
        <title>Extensive microbial diversity within the chicken gut microbiome revealed by metagenomics and culture.</title>
        <authorList>
            <person name="Gilroy R."/>
            <person name="Ravi A."/>
            <person name="Getino M."/>
            <person name="Pursley I."/>
            <person name="Horton D.L."/>
            <person name="Alikhan N.F."/>
            <person name="Baker D."/>
            <person name="Gharbi K."/>
            <person name="Hall N."/>
            <person name="Watson M."/>
            <person name="Adriaenssens E.M."/>
            <person name="Foster-Nyarko E."/>
            <person name="Jarju S."/>
            <person name="Secka A."/>
            <person name="Antonio M."/>
            <person name="Oren A."/>
            <person name="Chaudhuri R.R."/>
            <person name="La Ragione R."/>
            <person name="Hildebrand F."/>
            <person name="Pallen M.J."/>
        </authorList>
    </citation>
    <scope>NUCLEOTIDE SEQUENCE</scope>
    <source>
        <strain evidence="8">ChiBcec16-3735</strain>
    </source>
</reference>
<feature type="compositionally biased region" description="Basic and acidic residues" evidence="7">
    <location>
        <begin position="158"/>
        <end position="171"/>
    </location>
</feature>
<keyword evidence="1" id="KW-0690">Ribosome biogenesis</keyword>
<dbReference type="SUPFAM" id="SSF118010">
    <property type="entry name" value="TM1457-like"/>
    <property type="match status" value="1"/>
</dbReference>
<accession>A0A9D2FEF4</accession>
<feature type="region of interest" description="Disordered" evidence="7">
    <location>
        <begin position="120"/>
        <end position="188"/>
    </location>
</feature>
<organism evidence="8 9">
    <name type="scientific">Candidatus Faecalibacterium gallistercoris</name>
    <dbReference type="NCBI Taxonomy" id="2838579"/>
    <lineage>
        <taxon>Bacteria</taxon>
        <taxon>Bacillati</taxon>
        <taxon>Bacillota</taxon>
        <taxon>Clostridia</taxon>
        <taxon>Eubacteriales</taxon>
        <taxon>Oscillospiraceae</taxon>
        <taxon>Faecalibacterium</taxon>
    </lineage>
</organism>
<keyword evidence="2 8" id="KW-0645">Protease</keyword>
<dbReference type="GO" id="GO:0008234">
    <property type="term" value="F:cysteine-type peptidase activity"/>
    <property type="evidence" value="ECO:0007669"/>
    <property type="project" value="UniProtKB-KW"/>
</dbReference>
<dbReference type="Pfam" id="PF04327">
    <property type="entry name" value="Peptidase_Prp"/>
    <property type="match status" value="1"/>
</dbReference>